<dbReference type="PANTHER" id="PTHR18968">
    <property type="entry name" value="THIAMINE PYROPHOSPHATE ENZYMES"/>
    <property type="match status" value="1"/>
</dbReference>
<evidence type="ECO:0000313" key="6">
    <source>
        <dbReference type="Proteomes" id="UP000070133"/>
    </source>
</evidence>
<gene>
    <name evidence="5" type="ORF">AC578_3428</name>
</gene>
<dbReference type="NCBIfam" id="NF006203">
    <property type="entry name" value="PRK08327.1"/>
    <property type="match status" value="1"/>
</dbReference>
<feature type="domain" description="Thiamine pyrophosphate enzyme N-terminal TPP-binding" evidence="4">
    <location>
        <begin position="8"/>
        <end position="130"/>
    </location>
</feature>
<dbReference type="InterPro" id="IPR029035">
    <property type="entry name" value="DHS-like_NAD/FAD-binding_dom"/>
</dbReference>
<dbReference type="AlphaFoldDB" id="A0A139HR42"/>
<comment type="caution">
    <text evidence="5">The sequence shown here is derived from an EMBL/GenBank/DDBJ whole genome shotgun (WGS) entry which is preliminary data.</text>
</comment>
<dbReference type="GO" id="GO:0050660">
    <property type="term" value="F:flavin adenine dinucleotide binding"/>
    <property type="evidence" value="ECO:0007669"/>
    <property type="project" value="TreeGrafter"/>
</dbReference>
<dbReference type="Pfam" id="PF02776">
    <property type="entry name" value="TPP_enzyme_N"/>
    <property type="match status" value="1"/>
</dbReference>
<dbReference type="OrthoDB" id="2867507at2759"/>
<organism evidence="5 6">
    <name type="scientific">Pseudocercospora eumusae</name>
    <dbReference type="NCBI Taxonomy" id="321146"/>
    <lineage>
        <taxon>Eukaryota</taxon>
        <taxon>Fungi</taxon>
        <taxon>Dikarya</taxon>
        <taxon>Ascomycota</taxon>
        <taxon>Pezizomycotina</taxon>
        <taxon>Dothideomycetes</taxon>
        <taxon>Dothideomycetidae</taxon>
        <taxon>Mycosphaerellales</taxon>
        <taxon>Mycosphaerellaceae</taxon>
        <taxon>Pseudocercospora</taxon>
    </lineage>
</organism>
<dbReference type="Gene3D" id="3.40.50.1220">
    <property type="entry name" value="TPP-binding domain"/>
    <property type="match status" value="1"/>
</dbReference>
<evidence type="ECO:0000256" key="2">
    <source>
        <dbReference type="ARBA" id="ARBA00023052"/>
    </source>
</evidence>
<reference evidence="5 6" key="1">
    <citation type="submission" date="2015-07" db="EMBL/GenBank/DDBJ databases">
        <title>Comparative genomics of the Sigatoka disease complex on banana suggests a link between parallel evolutionary changes in Pseudocercospora fijiensis and Pseudocercospora eumusae and increased virulence on the banana host.</title>
        <authorList>
            <person name="Chang T.-C."/>
            <person name="Salvucci A."/>
            <person name="Crous P.W."/>
            <person name="Stergiopoulos I."/>
        </authorList>
    </citation>
    <scope>NUCLEOTIDE SEQUENCE [LARGE SCALE GENOMIC DNA]</scope>
    <source>
        <strain evidence="5 6">CBS 114824</strain>
    </source>
</reference>
<dbReference type="GO" id="GO:0009099">
    <property type="term" value="P:L-valine biosynthetic process"/>
    <property type="evidence" value="ECO:0007669"/>
    <property type="project" value="TreeGrafter"/>
</dbReference>
<dbReference type="GO" id="GO:0005739">
    <property type="term" value="C:mitochondrion"/>
    <property type="evidence" value="ECO:0007669"/>
    <property type="project" value="TreeGrafter"/>
</dbReference>
<protein>
    <recommendedName>
        <fullName evidence="7">Pyruvate decarboxylase</fullName>
    </recommendedName>
</protein>
<sequence length="591" mass="63769">MSSKTNQRTVADVFLQTLAEVQVDYIFAVLGSDHPSIIEAYIRRQQKGKEWPKMLHFQHESKFVAISAADGYGRTTGKPQCVLVHVDVGTAALGQGLHNASTGRAPMLIFAGLAPYTLDSGLSGCRSEHVQWMQDVPNQATIVAPYMRYSNEIKAPEHVRALVMRCLMMAQSESQGPTYLTAAREVLAAPVVASSTLMASCRQSGASVVGGLPPRAVETIGRALMSAHAPLVITGYLGRKTEAVGQLIDLANLVLGLQVFDAENRYMSFPADHPAWLPRSIGASAALRHADFILVLDCDVPWIPSKIKPSTTMIFHIDIDPRKERMQLFDIGAEATYLAECDLAVGQLVEFVMAYKQSLSLDAQTMLRQRWASMESAHADRIDILETRSQPSWTGAISIHHLGASLRRMIPQDTIYVHDAVTNTTALLEQLQLQKPGTCLGKGGSGLGWAGGAAIGVKLAKDREDSGSLVCSISGDGAFVLGVPTAVYWAQKRVGTPFLSIVLNNGGWKATRIGINDVHPNGLASAASDDELGIDLTDDSPDYVGVAVAASNGSLWGAKIAKAEELEDKLREAIQIVRKDQRGALLEVIIR</sequence>
<keyword evidence="6" id="KW-1185">Reference proteome</keyword>
<dbReference type="InterPro" id="IPR029061">
    <property type="entry name" value="THDP-binding"/>
</dbReference>
<evidence type="ECO:0000313" key="5">
    <source>
        <dbReference type="EMBL" id="KXT04869.1"/>
    </source>
</evidence>
<name>A0A139HR42_9PEZI</name>
<evidence type="ECO:0000259" key="4">
    <source>
        <dbReference type="Pfam" id="PF02776"/>
    </source>
</evidence>
<dbReference type="GO" id="GO:0030976">
    <property type="term" value="F:thiamine pyrophosphate binding"/>
    <property type="evidence" value="ECO:0007669"/>
    <property type="project" value="InterPro"/>
</dbReference>
<dbReference type="STRING" id="321146.A0A139HR42"/>
<proteinExistence type="inferred from homology"/>
<dbReference type="CDD" id="cd07035">
    <property type="entry name" value="TPP_PYR_POX_like"/>
    <property type="match status" value="1"/>
</dbReference>
<dbReference type="SUPFAM" id="SSF52467">
    <property type="entry name" value="DHS-like NAD/FAD-binding domain"/>
    <property type="match status" value="1"/>
</dbReference>
<evidence type="ECO:0008006" key="7">
    <source>
        <dbReference type="Google" id="ProtNLM"/>
    </source>
</evidence>
<dbReference type="Proteomes" id="UP000070133">
    <property type="component" value="Unassembled WGS sequence"/>
</dbReference>
<dbReference type="Pfam" id="PF02775">
    <property type="entry name" value="TPP_enzyme_C"/>
    <property type="match status" value="1"/>
</dbReference>
<dbReference type="EMBL" id="LFZN01000017">
    <property type="protein sequence ID" value="KXT04869.1"/>
    <property type="molecule type" value="Genomic_DNA"/>
</dbReference>
<evidence type="ECO:0000256" key="1">
    <source>
        <dbReference type="ARBA" id="ARBA00007812"/>
    </source>
</evidence>
<evidence type="ECO:0000259" key="3">
    <source>
        <dbReference type="Pfam" id="PF02775"/>
    </source>
</evidence>
<dbReference type="SUPFAM" id="SSF52518">
    <property type="entry name" value="Thiamin diphosphate-binding fold (THDP-binding)"/>
    <property type="match status" value="2"/>
</dbReference>
<feature type="domain" description="Thiamine pyrophosphate enzyme TPP-binding" evidence="3">
    <location>
        <begin position="427"/>
        <end position="585"/>
    </location>
</feature>
<dbReference type="GO" id="GO:0003984">
    <property type="term" value="F:acetolactate synthase activity"/>
    <property type="evidence" value="ECO:0007669"/>
    <property type="project" value="TreeGrafter"/>
</dbReference>
<keyword evidence="2" id="KW-0786">Thiamine pyrophosphate</keyword>
<dbReference type="PANTHER" id="PTHR18968:SF164">
    <property type="entry name" value="PYRUVATE DECARBOXYLASE"/>
    <property type="match status" value="1"/>
</dbReference>
<dbReference type="InterPro" id="IPR012001">
    <property type="entry name" value="Thiamin_PyroP_enz_TPP-bd_dom"/>
</dbReference>
<dbReference type="InterPro" id="IPR045229">
    <property type="entry name" value="TPP_enz"/>
</dbReference>
<dbReference type="GO" id="GO:0005948">
    <property type="term" value="C:acetolactate synthase complex"/>
    <property type="evidence" value="ECO:0007669"/>
    <property type="project" value="TreeGrafter"/>
</dbReference>
<accession>A0A139HR42</accession>
<comment type="similarity">
    <text evidence="1">Belongs to the TPP enzyme family.</text>
</comment>
<dbReference type="Gene3D" id="3.40.50.970">
    <property type="match status" value="2"/>
</dbReference>
<dbReference type="GO" id="GO:0009097">
    <property type="term" value="P:isoleucine biosynthetic process"/>
    <property type="evidence" value="ECO:0007669"/>
    <property type="project" value="TreeGrafter"/>
</dbReference>
<dbReference type="InterPro" id="IPR011766">
    <property type="entry name" value="TPP_enzyme_TPP-bd"/>
</dbReference>